<evidence type="ECO:0000313" key="1">
    <source>
        <dbReference type="EMBL" id="AXF86413.1"/>
    </source>
</evidence>
<accession>A0A345DDH5</accession>
<dbReference type="OrthoDB" id="7554786at2"/>
<name>A0A345DDH5_9BURK</name>
<dbReference type="Proteomes" id="UP000252182">
    <property type="component" value="Chromosome"/>
</dbReference>
<dbReference type="EMBL" id="CP031124">
    <property type="protein sequence ID" value="AXF86413.1"/>
    <property type="molecule type" value="Genomic_DNA"/>
</dbReference>
<dbReference type="RefSeq" id="WP_114563492.1">
    <property type="nucleotide sequence ID" value="NZ_CP031124.1"/>
</dbReference>
<organism evidence="1 2">
    <name type="scientific">Ephemeroptericola cinctiostellae</name>
    <dbReference type="NCBI Taxonomy" id="2268024"/>
    <lineage>
        <taxon>Bacteria</taxon>
        <taxon>Pseudomonadati</taxon>
        <taxon>Pseudomonadota</taxon>
        <taxon>Betaproteobacteria</taxon>
        <taxon>Burkholderiales</taxon>
        <taxon>Burkholderiaceae</taxon>
        <taxon>Ephemeroptericola</taxon>
    </lineage>
</organism>
<protein>
    <recommendedName>
        <fullName evidence="3">Sulfate transporter</fullName>
    </recommendedName>
</protein>
<keyword evidence="2" id="KW-1185">Reference proteome</keyword>
<gene>
    <name evidence="1" type="ORF">DTO96_102167</name>
</gene>
<evidence type="ECO:0000313" key="2">
    <source>
        <dbReference type="Proteomes" id="UP000252182"/>
    </source>
</evidence>
<dbReference type="InterPro" id="IPR021505">
    <property type="entry name" value="Phage_B3_Orf6"/>
</dbReference>
<evidence type="ECO:0008006" key="3">
    <source>
        <dbReference type="Google" id="ProtNLM"/>
    </source>
</evidence>
<proteinExistence type="predicted"/>
<sequence>MNTTEEQPQFMLDAQGNQIRISNIKPIDLARDALVRELILKAKFASSIIKDFRSGAFADIAAFQELSAEEYGVTVGGKKGNITLYSFDGRYKIQRAHAEHITFDERLQAAKALIYEGLNEWIQGANKNLQVIVDNVFEVDSNGNLSTGRVLSLRRYKIEDKRWVLAMNIIADSIQVIGSKAYVRVYERVGDSDEYAPISLDVASV</sequence>
<reference evidence="2" key="1">
    <citation type="submission" date="2018-07" db="EMBL/GenBank/DDBJ databases">
        <authorList>
            <person name="Kim H."/>
        </authorList>
    </citation>
    <scope>NUCLEOTIDE SEQUENCE [LARGE SCALE GENOMIC DNA]</scope>
    <source>
        <strain evidence="2">F02</strain>
    </source>
</reference>
<dbReference type="KEGG" id="hyf:DTO96_102167"/>
<dbReference type="Pfam" id="PF11363">
    <property type="entry name" value="DUF3164"/>
    <property type="match status" value="1"/>
</dbReference>
<dbReference type="AlphaFoldDB" id="A0A345DDH5"/>